<comment type="caution">
    <text evidence="1">The sequence shown here is derived from an EMBL/GenBank/DDBJ whole genome shotgun (WGS) entry which is preliminary data.</text>
</comment>
<gene>
    <name evidence="1" type="ORF">LPH55_10870</name>
</gene>
<dbReference type="Pfam" id="PF06258">
    <property type="entry name" value="Mito_fiss_Elm1"/>
    <property type="match status" value="1"/>
</dbReference>
<dbReference type="RefSeq" id="WP_038271346.1">
    <property type="nucleotide sequence ID" value="NZ_CP053627.1"/>
</dbReference>
<name>A0ABS8TZF2_9GAMM</name>
<evidence type="ECO:0000313" key="2">
    <source>
        <dbReference type="Proteomes" id="UP001430701"/>
    </source>
</evidence>
<keyword evidence="2" id="KW-1185">Reference proteome</keyword>
<organism evidence="1 2">
    <name type="scientific">Xylella taiwanensis</name>
    <dbReference type="NCBI Taxonomy" id="1444770"/>
    <lineage>
        <taxon>Bacteria</taxon>
        <taxon>Pseudomonadati</taxon>
        <taxon>Pseudomonadota</taxon>
        <taxon>Gammaproteobacteria</taxon>
        <taxon>Lysobacterales</taxon>
        <taxon>Lysobacteraceae</taxon>
        <taxon>Xylella</taxon>
    </lineage>
</organism>
<reference evidence="1" key="1">
    <citation type="submission" date="2021-11" db="EMBL/GenBank/DDBJ databases">
        <title>Genome sequence of Xylella taiwanensis PLS432.</title>
        <authorList>
            <person name="Weng L.-W."/>
            <person name="Su C.-C."/>
            <person name="Tsai C.-W."/>
            <person name="Kuo C.-H."/>
        </authorList>
    </citation>
    <scope>NUCLEOTIDE SEQUENCE</scope>
    <source>
        <strain evidence="1">PLS432</strain>
    </source>
</reference>
<dbReference type="PANTHER" id="PTHR33986:SF15">
    <property type="entry name" value="MITOCHONDRIAL FISSION PROTEIN ELM1"/>
    <property type="match status" value="1"/>
</dbReference>
<accession>A0ABS8TZF2</accession>
<dbReference type="EMBL" id="JAJPPU010000002">
    <property type="protein sequence ID" value="MCD8473942.1"/>
    <property type="molecule type" value="Genomic_DNA"/>
</dbReference>
<proteinExistence type="predicted"/>
<dbReference type="GeneID" id="68900843"/>
<sequence length="321" mass="35187">MSYVKESDRVLAISDGRTGNARQAEALANTLVGSPYTTQLLKPRIPWCWTAPYCLLGAKHAFGSEFLHALRHPPFLAIGCGRQAALATRLLRKQSTGVVQILDPRLPARYWDLLVVPEHDHIRGHNVLTLIGSLHPVNDVWLAMGRAQFPKLGDLPGQRVALLVGAPTTQAPWQPAKLEALCTTLLRRLSHRGSLLATTSRRTSPVLAAQLRTRLAAIPGLFWNDADEGPNPYPGILGWADAIIATADSVNLLSEACATRVPVTAAFSDHARGRIRRFIDTLGTRLCTIDNLLDIDTLVQPLRETERIANEVRARLGIIID</sequence>
<dbReference type="Proteomes" id="UP001430701">
    <property type="component" value="Unassembled WGS sequence"/>
</dbReference>
<dbReference type="PANTHER" id="PTHR33986">
    <property type="entry name" value="OS02G0535700 PROTEIN"/>
    <property type="match status" value="1"/>
</dbReference>
<dbReference type="InterPro" id="IPR009367">
    <property type="entry name" value="Elm1-like"/>
</dbReference>
<evidence type="ECO:0000313" key="1">
    <source>
        <dbReference type="EMBL" id="MCD8473942.1"/>
    </source>
</evidence>
<protein>
    <submittedName>
        <fullName evidence="1">Mitochondrial fission ELM1 family protein</fullName>
    </submittedName>
</protein>